<dbReference type="Proteomes" id="UP000232133">
    <property type="component" value="Chromosome"/>
</dbReference>
<evidence type="ECO:0000256" key="1">
    <source>
        <dbReference type="ARBA" id="ARBA00022723"/>
    </source>
</evidence>
<name>A0A2H4U6C0_METSM</name>
<feature type="domain" description="HIRAN" evidence="3">
    <location>
        <begin position="4"/>
        <end position="69"/>
    </location>
</feature>
<dbReference type="OMA" id="PDNEYDK"/>
<protein>
    <recommendedName>
        <fullName evidence="3">HIRAN domain-containing protein</fullName>
    </recommendedName>
</protein>
<evidence type="ECO:0000256" key="2">
    <source>
        <dbReference type="ARBA" id="ARBA00022801"/>
    </source>
</evidence>
<reference evidence="4 5" key="1">
    <citation type="submission" date="2016-10" db="EMBL/GenBank/DDBJ databases">
        <authorList>
            <person name="Varghese N."/>
        </authorList>
    </citation>
    <scope>NUCLEOTIDE SEQUENCE [LARGE SCALE GENOMIC DNA]</scope>
    <source>
        <strain evidence="4 5">KB11</strain>
    </source>
</reference>
<dbReference type="GO" id="GO:0003676">
    <property type="term" value="F:nucleic acid binding"/>
    <property type="evidence" value="ECO:0007669"/>
    <property type="project" value="InterPro"/>
</dbReference>
<dbReference type="InterPro" id="IPR014905">
    <property type="entry name" value="HIRAN"/>
</dbReference>
<dbReference type="RefSeq" id="WP_004033796.1">
    <property type="nucleotide sequence ID" value="NZ_AP025586.1"/>
</dbReference>
<organism evidence="4 5">
    <name type="scientific">Methanobrevibacter smithii</name>
    <dbReference type="NCBI Taxonomy" id="2173"/>
    <lineage>
        <taxon>Archaea</taxon>
        <taxon>Methanobacteriati</taxon>
        <taxon>Methanobacteriota</taxon>
        <taxon>Methanomada group</taxon>
        <taxon>Methanobacteria</taxon>
        <taxon>Methanobacteriales</taxon>
        <taxon>Methanobacteriaceae</taxon>
        <taxon>Methanobrevibacter</taxon>
    </lineage>
</organism>
<dbReference type="EMBL" id="CP017803">
    <property type="protein sequence ID" value="ATZ59667.1"/>
    <property type="molecule type" value="Genomic_DNA"/>
</dbReference>
<dbReference type="Gene3D" id="3.30.70.2330">
    <property type="match status" value="1"/>
</dbReference>
<accession>A0A2H4U6C0</accession>
<dbReference type="AlphaFoldDB" id="A0A2H4U6C0"/>
<dbReference type="GeneID" id="78818434"/>
<keyword evidence="1" id="KW-0479">Metal-binding</keyword>
<dbReference type="GO" id="GO:0016818">
    <property type="term" value="F:hydrolase activity, acting on acid anhydrides, in phosphorus-containing anhydrides"/>
    <property type="evidence" value="ECO:0007669"/>
    <property type="project" value="InterPro"/>
</dbReference>
<gene>
    <name evidence="4" type="ORF">BK798_04155</name>
</gene>
<dbReference type="Pfam" id="PF08797">
    <property type="entry name" value="HIRAN"/>
    <property type="match status" value="1"/>
</dbReference>
<evidence type="ECO:0000259" key="3">
    <source>
        <dbReference type="Pfam" id="PF08797"/>
    </source>
</evidence>
<evidence type="ECO:0000313" key="4">
    <source>
        <dbReference type="EMBL" id="ATZ59667.1"/>
    </source>
</evidence>
<sequence length="116" mass="13466">MKEDMYITLVSMRHFFGVKPFKKDGILKLIKEKDNNYDDEAIKVEMRHAGQVAYVSNSTNTVIRGTMSAGRIYDKILDEDYAQIKFYNRDIGIAKILTPDEIDELKKDPENDLNFI</sequence>
<keyword evidence="2" id="KW-0378">Hydrolase</keyword>
<evidence type="ECO:0000313" key="5">
    <source>
        <dbReference type="Proteomes" id="UP000232133"/>
    </source>
</evidence>
<dbReference type="GO" id="GO:0008270">
    <property type="term" value="F:zinc ion binding"/>
    <property type="evidence" value="ECO:0007669"/>
    <property type="project" value="InterPro"/>
</dbReference>
<proteinExistence type="predicted"/>